<dbReference type="InterPro" id="IPR007820">
    <property type="entry name" value="AbrB_fam"/>
</dbReference>
<dbReference type="PANTHER" id="PTHR38457:SF1">
    <property type="entry name" value="REGULATOR ABRB-RELATED"/>
    <property type="match status" value="1"/>
</dbReference>
<feature type="transmembrane region" description="Helical" evidence="1">
    <location>
        <begin position="259"/>
        <end position="279"/>
    </location>
</feature>
<dbReference type="Pfam" id="PF05145">
    <property type="entry name" value="AbrB"/>
    <property type="match status" value="1"/>
</dbReference>
<feature type="transmembrane region" description="Helical" evidence="1">
    <location>
        <begin position="286"/>
        <end position="304"/>
    </location>
</feature>
<keyword evidence="1" id="KW-0472">Membrane</keyword>
<dbReference type="AlphaFoldDB" id="A0A2I2KWU1"/>
<feature type="transmembrane region" description="Helical" evidence="1">
    <location>
        <begin position="399"/>
        <end position="419"/>
    </location>
</feature>
<feature type="transmembrane region" description="Helical" evidence="1">
    <location>
        <begin position="159"/>
        <end position="178"/>
    </location>
</feature>
<keyword evidence="3" id="KW-1185">Reference proteome</keyword>
<organism evidence="2 3">
    <name type="scientific">Frankia canadensis</name>
    <dbReference type="NCBI Taxonomy" id="1836972"/>
    <lineage>
        <taxon>Bacteria</taxon>
        <taxon>Bacillati</taxon>
        <taxon>Actinomycetota</taxon>
        <taxon>Actinomycetes</taxon>
        <taxon>Frankiales</taxon>
        <taxon>Frankiaceae</taxon>
        <taxon>Frankia</taxon>
    </lineage>
</organism>
<proteinExistence type="predicted"/>
<dbReference type="PANTHER" id="PTHR38457">
    <property type="entry name" value="REGULATOR ABRB-RELATED"/>
    <property type="match status" value="1"/>
</dbReference>
<evidence type="ECO:0000313" key="2">
    <source>
        <dbReference type="EMBL" id="SNQ50129.1"/>
    </source>
</evidence>
<protein>
    <submittedName>
        <fullName evidence="2">Membrane protein AbrB duplication (Modular protein)</fullName>
    </submittedName>
</protein>
<dbReference type="GO" id="GO:0010468">
    <property type="term" value="P:regulation of gene expression"/>
    <property type="evidence" value="ECO:0007669"/>
    <property type="project" value="InterPro"/>
</dbReference>
<feature type="transmembrane region" description="Helical" evidence="1">
    <location>
        <begin position="344"/>
        <end position="372"/>
    </location>
</feature>
<dbReference type="Proteomes" id="UP000234331">
    <property type="component" value="Unassembled WGS sequence"/>
</dbReference>
<dbReference type="EMBL" id="FZMO01000346">
    <property type="protein sequence ID" value="SNQ50129.1"/>
    <property type="molecule type" value="Genomic_DNA"/>
</dbReference>
<name>A0A2I2KWU1_9ACTN</name>
<dbReference type="InterPro" id="IPR017516">
    <property type="entry name" value="AbrB_dup"/>
</dbReference>
<sequence>MVKFAPVRWWATFHDFHRDRIGLSANTDMRTEAYSINIDSRTAANGGTESAIFPGRPIAFRRALTRGAGWIRVRTKPTLGWVALIASCYLLSETGEYLRIPAAQLVVSMFVGGALALSGVARRRMPARVGRASQAIVGVLMGSYLAPSALGAITGRALPLVGVTVASIAICVAVAAVLTRRTRTNGVDTTLGLMPGGSAAIVAYAKDIGADSRFVAFAQYLRVGVVALSAPLIIVGLGGNPGSSHPGRFPSFSHLVASSHQATGLAMLTSTGLLGVWLARRLRLPAPALLGPMFLTAAILWTNLTGGFAPAGSLRDIAFVLVGLEVGLRFDLASVRHLRSMLPYLLAASVMVCLACAGLAWALAVLVGMPFIDSYLATTPGGINAVLATAASSHANLPVIAGVQSIRLLLVIGLTAPLIQAGNRWRALRARRTAMPVGSVTSSATRGMPSPRLHS</sequence>
<feature type="transmembrane region" description="Helical" evidence="1">
    <location>
        <begin position="132"/>
        <end position="153"/>
    </location>
</feature>
<keyword evidence="1" id="KW-1133">Transmembrane helix</keyword>
<accession>A0A2I2KWU1</accession>
<gene>
    <name evidence="2" type="ORF">FRACA_410003</name>
</gene>
<dbReference type="RefSeq" id="WP_243407860.1">
    <property type="nucleotide sequence ID" value="NZ_FZMO01000346.1"/>
</dbReference>
<dbReference type="GO" id="GO:0016020">
    <property type="term" value="C:membrane"/>
    <property type="evidence" value="ECO:0007669"/>
    <property type="project" value="InterPro"/>
</dbReference>
<evidence type="ECO:0000256" key="1">
    <source>
        <dbReference type="SAM" id="Phobius"/>
    </source>
</evidence>
<feature type="transmembrane region" description="Helical" evidence="1">
    <location>
        <begin position="98"/>
        <end position="120"/>
    </location>
</feature>
<keyword evidence="1" id="KW-0812">Transmembrane</keyword>
<feature type="transmembrane region" description="Helical" evidence="1">
    <location>
        <begin position="220"/>
        <end position="239"/>
    </location>
</feature>
<dbReference type="NCBIfam" id="TIGR03082">
    <property type="entry name" value="Gneg_AbrB_dup"/>
    <property type="match status" value="2"/>
</dbReference>
<evidence type="ECO:0000313" key="3">
    <source>
        <dbReference type="Proteomes" id="UP000234331"/>
    </source>
</evidence>
<reference evidence="2 3" key="1">
    <citation type="submission" date="2017-06" db="EMBL/GenBank/DDBJ databases">
        <authorList>
            <person name="Kim H.J."/>
            <person name="Triplett B.A."/>
        </authorList>
    </citation>
    <scope>NUCLEOTIDE SEQUENCE [LARGE SCALE GENOMIC DNA]</scope>
    <source>
        <strain evidence="2">FRACA_ARgP5</strain>
    </source>
</reference>